<gene>
    <name evidence="1" type="ORF">LCGC14_2316380</name>
</gene>
<proteinExistence type="predicted"/>
<comment type="caution">
    <text evidence="1">The sequence shown here is derived from an EMBL/GenBank/DDBJ whole genome shotgun (WGS) entry which is preliminary data.</text>
</comment>
<feature type="non-terminal residue" evidence="1">
    <location>
        <position position="59"/>
    </location>
</feature>
<dbReference type="EMBL" id="LAZR01032986">
    <property type="protein sequence ID" value="KKL49348.1"/>
    <property type="molecule type" value="Genomic_DNA"/>
</dbReference>
<accession>A0A0F9CJ93</accession>
<organism evidence="1">
    <name type="scientific">marine sediment metagenome</name>
    <dbReference type="NCBI Taxonomy" id="412755"/>
    <lineage>
        <taxon>unclassified sequences</taxon>
        <taxon>metagenomes</taxon>
        <taxon>ecological metagenomes</taxon>
    </lineage>
</organism>
<dbReference type="AlphaFoldDB" id="A0A0F9CJ93"/>
<evidence type="ECO:0000313" key="1">
    <source>
        <dbReference type="EMBL" id="KKL49348.1"/>
    </source>
</evidence>
<reference evidence="1" key="1">
    <citation type="journal article" date="2015" name="Nature">
        <title>Complex archaea that bridge the gap between prokaryotes and eukaryotes.</title>
        <authorList>
            <person name="Spang A."/>
            <person name="Saw J.H."/>
            <person name="Jorgensen S.L."/>
            <person name="Zaremba-Niedzwiedzka K."/>
            <person name="Martijn J."/>
            <person name="Lind A.E."/>
            <person name="van Eijk R."/>
            <person name="Schleper C."/>
            <person name="Guy L."/>
            <person name="Ettema T.J."/>
        </authorList>
    </citation>
    <scope>NUCLEOTIDE SEQUENCE</scope>
</reference>
<sequence>MINQSKIEGLSHFSPVYQGEVDNEYIEPYFSWFRGGCDGCNTTLGGNCYDVKCRTEDTD</sequence>
<protein>
    <submittedName>
        <fullName evidence="1">Uncharacterized protein</fullName>
    </submittedName>
</protein>
<name>A0A0F9CJ93_9ZZZZ</name>